<evidence type="ECO:0000313" key="2">
    <source>
        <dbReference type="EMBL" id="GFN79914.1"/>
    </source>
</evidence>
<dbReference type="EMBL" id="BLXT01000744">
    <property type="protein sequence ID" value="GFN79914.1"/>
    <property type="molecule type" value="Genomic_DNA"/>
</dbReference>
<organism evidence="2 3">
    <name type="scientific">Plakobranchus ocellatus</name>
    <dbReference type="NCBI Taxonomy" id="259542"/>
    <lineage>
        <taxon>Eukaryota</taxon>
        <taxon>Metazoa</taxon>
        <taxon>Spiralia</taxon>
        <taxon>Lophotrochozoa</taxon>
        <taxon>Mollusca</taxon>
        <taxon>Gastropoda</taxon>
        <taxon>Heterobranchia</taxon>
        <taxon>Euthyneura</taxon>
        <taxon>Panpulmonata</taxon>
        <taxon>Sacoglossa</taxon>
        <taxon>Placobranchoidea</taxon>
        <taxon>Plakobranchidae</taxon>
        <taxon>Plakobranchus</taxon>
    </lineage>
</organism>
<protein>
    <submittedName>
        <fullName evidence="2">Uncharacterized protein</fullName>
    </submittedName>
</protein>
<comment type="caution">
    <text evidence="2">The sequence shown here is derived from an EMBL/GenBank/DDBJ whole genome shotgun (WGS) entry which is preliminary data.</text>
</comment>
<feature type="region of interest" description="Disordered" evidence="1">
    <location>
        <begin position="1"/>
        <end position="34"/>
    </location>
</feature>
<reference evidence="2 3" key="1">
    <citation type="journal article" date="2021" name="Elife">
        <title>Chloroplast acquisition without the gene transfer in kleptoplastic sea slugs, Plakobranchus ocellatus.</title>
        <authorList>
            <person name="Maeda T."/>
            <person name="Takahashi S."/>
            <person name="Yoshida T."/>
            <person name="Shimamura S."/>
            <person name="Takaki Y."/>
            <person name="Nagai Y."/>
            <person name="Toyoda A."/>
            <person name="Suzuki Y."/>
            <person name="Arimoto A."/>
            <person name="Ishii H."/>
            <person name="Satoh N."/>
            <person name="Nishiyama T."/>
            <person name="Hasebe M."/>
            <person name="Maruyama T."/>
            <person name="Minagawa J."/>
            <person name="Obokata J."/>
            <person name="Shigenobu S."/>
        </authorList>
    </citation>
    <scope>NUCLEOTIDE SEQUENCE [LARGE SCALE GENOMIC DNA]</scope>
</reference>
<feature type="compositionally biased region" description="Polar residues" evidence="1">
    <location>
        <begin position="1"/>
        <end position="16"/>
    </location>
</feature>
<sequence>MSPSSYRSRNQFISRIQKNDHGRNSAPRTTLAVPGAPVSCDRAYAQVMTDSSEVQFKKMQVLPHPHDLGYPLGYSKSSRCYASSCQVVDPNGLDPLCGSQHRSMPPLTGL</sequence>
<evidence type="ECO:0000313" key="3">
    <source>
        <dbReference type="Proteomes" id="UP000735302"/>
    </source>
</evidence>
<evidence type="ECO:0000256" key="1">
    <source>
        <dbReference type="SAM" id="MobiDB-lite"/>
    </source>
</evidence>
<dbReference type="Proteomes" id="UP000735302">
    <property type="component" value="Unassembled WGS sequence"/>
</dbReference>
<name>A0AAV3YBP4_9GAST</name>
<gene>
    <name evidence="2" type="ORF">PoB_000642000</name>
</gene>
<proteinExistence type="predicted"/>
<dbReference type="AlphaFoldDB" id="A0AAV3YBP4"/>
<keyword evidence="3" id="KW-1185">Reference proteome</keyword>
<accession>A0AAV3YBP4</accession>